<feature type="region of interest" description="Disordered" evidence="1">
    <location>
        <begin position="76"/>
        <end position="200"/>
    </location>
</feature>
<feature type="compositionally biased region" description="Basic and acidic residues" evidence="1">
    <location>
        <begin position="154"/>
        <end position="188"/>
    </location>
</feature>
<sequence length="295" mass="33225">MAENQKKRPRNVSVSDCTAKKRPTHSEEGLKSKKESDERRRKTRVTIGVAFPIWRALKKEKGLRSDTDVALLLLNSYLRKSENRPEQATIEESSSTESCYLRESENHPEQPTIEESSSTESSESVHEEYPLMMCSENEVEQETCAAPSVQSSENGKESGKKDAACQRPKSQKERTTTSQSENKENRDIQEDENEEFSTSLSVGDGRYLVDLGSSSEFVVDEECLFQLFKSCRECNRQCTVRKRVTGLKLVVSQACCFCQSHSKWTNLPDDDDDGGGDLQINGKQTALEQTNSAKQ</sequence>
<dbReference type="Proteomes" id="UP000465112">
    <property type="component" value="Chromosome 1"/>
</dbReference>
<name>A0A6A5FNR0_PERFL</name>
<dbReference type="EMBL" id="VHII01000001">
    <property type="protein sequence ID" value="KAF1395009.1"/>
    <property type="molecule type" value="Genomic_DNA"/>
</dbReference>
<evidence type="ECO:0000313" key="3">
    <source>
        <dbReference type="Proteomes" id="UP000465112"/>
    </source>
</evidence>
<reference evidence="2 3" key="1">
    <citation type="submission" date="2019-06" db="EMBL/GenBank/DDBJ databases">
        <title>A chromosome-scale genome assembly of the European perch, Perca fluviatilis.</title>
        <authorList>
            <person name="Roques C."/>
            <person name="Zahm M."/>
            <person name="Cabau C."/>
            <person name="Klopp C."/>
            <person name="Bouchez O."/>
            <person name="Donnadieu C."/>
            <person name="Kuhl H."/>
            <person name="Gislard M."/>
            <person name="Guendouz S."/>
            <person name="Journot L."/>
            <person name="Haffray P."/>
            <person name="Bestin A."/>
            <person name="Morvezen R."/>
            <person name="Feron R."/>
            <person name="Wen M."/>
            <person name="Jouanno E."/>
            <person name="Herpin A."/>
            <person name="Schartl M."/>
            <person name="Postlethwait J."/>
            <person name="Schaerlinger B."/>
            <person name="Chardard D."/>
            <person name="Lecocq T."/>
            <person name="Poncet C."/>
            <person name="Jaffrelo L."/>
            <person name="Lampietro C."/>
            <person name="Guiguen Y."/>
        </authorList>
    </citation>
    <scope>NUCLEOTIDE SEQUENCE [LARGE SCALE GENOMIC DNA]</scope>
    <source>
        <tissue evidence="2">Blood</tissue>
    </source>
</reference>
<gene>
    <name evidence="2" type="ORF">PFLUV_G00007090</name>
</gene>
<evidence type="ECO:0000256" key="1">
    <source>
        <dbReference type="SAM" id="MobiDB-lite"/>
    </source>
</evidence>
<feature type="compositionally biased region" description="Basic and acidic residues" evidence="1">
    <location>
        <begin position="24"/>
        <end position="40"/>
    </location>
</feature>
<comment type="caution">
    <text evidence="2">The sequence shown here is derived from an EMBL/GenBank/DDBJ whole genome shotgun (WGS) entry which is preliminary data.</text>
</comment>
<feature type="region of interest" description="Disordered" evidence="1">
    <location>
        <begin position="1"/>
        <end position="42"/>
    </location>
</feature>
<organism evidence="2 3">
    <name type="scientific">Perca fluviatilis</name>
    <name type="common">European perch</name>
    <dbReference type="NCBI Taxonomy" id="8168"/>
    <lineage>
        <taxon>Eukaryota</taxon>
        <taxon>Metazoa</taxon>
        <taxon>Chordata</taxon>
        <taxon>Craniata</taxon>
        <taxon>Vertebrata</taxon>
        <taxon>Euteleostomi</taxon>
        <taxon>Actinopterygii</taxon>
        <taxon>Neopterygii</taxon>
        <taxon>Teleostei</taxon>
        <taxon>Neoteleostei</taxon>
        <taxon>Acanthomorphata</taxon>
        <taxon>Eupercaria</taxon>
        <taxon>Perciformes</taxon>
        <taxon>Percoidei</taxon>
        <taxon>Percidae</taxon>
        <taxon>Percinae</taxon>
        <taxon>Perca</taxon>
    </lineage>
</organism>
<keyword evidence="3" id="KW-1185">Reference proteome</keyword>
<dbReference type="AlphaFoldDB" id="A0A6A5FNR0"/>
<evidence type="ECO:0000313" key="2">
    <source>
        <dbReference type="EMBL" id="KAF1395009.1"/>
    </source>
</evidence>
<proteinExistence type="predicted"/>
<accession>A0A6A5FNR0</accession>
<protein>
    <submittedName>
        <fullName evidence="2">Uncharacterized protein</fullName>
    </submittedName>
</protein>